<dbReference type="Proteomes" id="UP000237347">
    <property type="component" value="Unassembled WGS sequence"/>
</dbReference>
<evidence type="ECO:0000313" key="3">
    <source>
        <dbReference type="Proteomes" id="UP000237347"/>
    </source>
</evidence>
<proteinExistence type="predicted"/>
<protein>
    <submittedName>
        <fullName evidence="2">Uncharacterized protein</fullName>
    </submittedName>
</protein>
<keyword evidence="3" id="KW-1185">Reference proteome</keyword>
<evidence type="ECO:0000313" key="2">
    <source>
        <dbReference type="EMBL" id="KAK7851339.1"/>
    </source>
</evidence>
<reference evidence="2 3" key="1">
    <citation type="journal article" date="2018" name="Sci. Data">
        <title>The draft genome sequence of cork oak.</title>
        <authorList>
            <person name="Ramos A.M."/>
            <person name="Usie A."/>
            <person name="Barbosa P."/>
            <person name="Barros P.M."/>
            <person name="Capote T."/>
            <person name="Chaves I."/>
            <person name="Simoes F."/>
            <person name="Abreu I."/>
            <person name="Carrasquinho I."/>
            <person name="Faro C."/>
            <person name="Guimaraes J.B."/>
            <person name="Mendonca D."/>
            <person name="Nobrega F."/>
            <person name="Rodrigues L."/>
            <person name="Saibo N.J.M."/>
            <person name="Varela M.C."/>
            <person name="Egas C."/>
            <person name="Matos J."/>
            <person name="Miguel C.M."/>
            <person name="Oliveira M.M."/>
            <person name="Ricardo C.P."/>
            <person name="Goncalves S."/>
        </authorList>
    </citation>
    <scope>NUCLEOTIDE SEQUENCE [LARGE SCALE GENOMIC DNA]</scope>
    <source>
        <strain evidence="3">cv. HL8</strain>
    </source>
</reference>
<comment type="caution">
    <text evidence="2">The sequence shown here is derived from an EMBL/GenBank/DDBJ whole genome shotgun (WGS) entry which is preliminary data.</text>
</comment>
<accession>A0AAW0LKJ0</accession>
<name>A0AAW0LKJ0_QUESU</name>
<organism evidence="2 3">
    <name type="scientific">Quercus suber</name>
    <name type="common">Cork oak</name>
    <dbReference type="NCBI Taxonomy" id="58331"/>
    <lineage>
        <taxon>Eukaryota</taxon>
        <taxon>Viridiplantae</taxon>
        <taxon>Streptophyta</taxon>
        <taxon>Embryophyta</taxon>
        <taxon>Tracheophyta</taxon>
        <taxon>Spermatophyta</taxon>
        <taxon>Magnoliopsida</taxon>
        <taxon>eudicotyledons</taxon>
        <taxon>Gunneridae</taxon>
        <taxon>Pentapetalae</taxon>
        <taxon>rosids</taxon>
        <taxon>fabids</taxon>
        <taxon>Fagales</taxon>
        <taxon>Fagaceae</taxon>
        <taxon>Quercus</taxon>
    </lineage>
</organism>
<evidence type="ECO:0000256" key="1">
    <source>
        <dbReference type="SAM" id="MobiDB-lite"/>
    </source>
</evidence>
<dbReference type="EMBL" id="PKMF04000088">
    <property type="protein sequence ID" value="KAK7851339.1"/>
    <property type="molecule type" value="Genomic_DNA"/>
</dbReference>
<feature type="compositionally biased region" description="Acidic residues" evidence="1">
    <location>
        <begin position="88"/>
        <end position="100"/>
    </location>
</feature>
<sequence length="109" mass="12683">MVKARFKEDLPESDVMAALNMDIYVRGHVRKKPVGRAFEPLDNPIECITVQVWRPFGRPHGMLNLWVPSTGRFLIRRESLSFSVKEAVEDEEKEEEEEEVEKNKVVENV</sequence>
<feature type="region of interest" description="Disordered" evidence="1">
    <location>
        <begin position="88"/>
        <end position="109"/>
    </location>
</feature>
<dbReference type="AlphaFoldDB" id="A0AAW0LKJ0"/>
<gene>
    <name evidence="2" type="ORF">CFP56_042263</name>
</gene>